<comment type="function">
    <text evidence="9">Specifically methylates the cytosine at position 1962 (m5C1962) of 23S rRNA.</text>
</comment>
<keyword evidence="7 9" id="KW-0694">RNA-binding</keyword>
<keyword evidence="2 9" id="KW-0963">Cytoplasm</keyword>
<dbReference type="InterPro" id="IPR041532">
    <property type="entry name" value="RlmI-like_PUA"/>
</dbReference>
<dbReference type="PANTHER" id="PTHR42873:SF1">
    <property type="entry name" value="S-ADENOSYLMETHIONINE-DEPENDENT METHYLTRANSFERASE DOMAIN-CONTAINING PROTEIN"/>
    <property type="match status" value="1"/>
</dbReference>
<dbReference type="GO" id="GO:0005737">
    <property type="term" value="C:cytoplasm"/>
    <property type="evidence" value="ECO:0007669"/>
    <property type="project" value="UniProtKB-SubCell"/>
</dbReference>
<keyword evidence="4 9" id="KW-0489">Methyltransferase</keyword>
<dbReference type="InterPro" id="IPR015947">
    <property type="entry name" value="PUA-like_sf"/>
</dbReference>
<evidence type="ECO:0000256" key="3">
    <source>
        <dbReference type="ARBA" id="ARBA00022552"/>
    </source>
</evidence>
<keyword evidence="5 9" id="KW-0808">Transferase</keyword>
<evidence type="ECO:0000256" key="6">
    <source>
        <dbReference type="ARBA" id="ARBA00022691"/>
    </source>
</evidence>
<gene>
    <name evidence="9" type="primary">rlmI</name>
    <name evidence="11" type="ORF">CRM76_14945</name>
</gene>
<reference evidence="12" key="1">
    <citation type="submission" date="2017-09" db="EMBL/GenBank/DDBJ databases">
        <title>FDA dAtabase for Regulatory Grade micrObial Sequences (FDA-ARGOS): Supporting development and validation of Infectious Disease Dx tests.</title>
        <authorList>
            <person name="Goldberg B."/>
            <person name="Campos J."/>
            <person name="Tallon L."/>
            <person name="Sadzewicz L."/>
            <person name="Ott S."/>
            <person name="Zhao X."/>
            <person name="Nagaraj S."/>
            <person name="Vavikolanu K."/>
            <person name="Aluvathingal J."/>
            <person name="Nadendla S."/>
            <person name="Geyer C."/>
            <person name="Sichtig H."/>
        </authorList>
    </citation>
    <scope>NUCLEOTIDE SEQUENCE [LARGE SCALE GENOMIC DNA]</scope>
    <source>
        <strain evidence="12">FDAARGOS_370</strain>
    </source>
</reference>
<keyword evidence="3 9" id="KW-0698">rRNA processing</keyword>
<dbReference type="STRING" id="636.AAW15_10325"/>
<evidence type="ECO:0000259" key="10">
    <source>
        <dbReference type="SMART" id="SM00359"/>
    </source>
</evidence>
<comment type="similarity">
    <text evidence="8 9">Belongs to the methyltransferase superfamily. RlmI family.</text>
</comment>
<evidence type="ECO:0000313" key="11">
    <source>
        <dbReference type="EMBL" id="PEH73135.1"/>
    </source>
</evidence>
<dbReference type="InterPro" id="IPR036974">
    <property type="entry name" value="PUA_sf"/>
</dbReference>
<dbReference type="Pfam" id="PF10672">
    <property type="entry name" value="Methyltrans_SAM"/>
    <property type="match status" value="1"/>
</dbReference>
<evidence type="ECO:0000256" key="8">
    <source>
        <dbReference type="ARBA" id="ARBA00038091"/>
    </source>
</evidence>
<organism evidence="11 12">
    <name type="scientific">Edwardsiella tarda</name>
    <dbReference type="NCBI Taxonomy" id="636"/>
    <lineage>
        <taxon>Bacteria</taxon>
        <taxon>Pseudomonadati</taxon>
        <taxon>Pseudomonadota</taxon>
        <taxon>Gammaproteobacteria</taxon>
        <taxon>Enterobacterales</taxon>
        <taxon>Hafniaceae</taxon>
        <taxon>Edwardsiella</taxon>
    </lineage>
</organism>
<dbReference type="AlphaFoldDB" id="A0A2A7U441"/>
<dbReference type="Proteomes" id="UP000219788">
    <property type="component" value="Unassembled WGS sequence"/>
</dbReference>
<dbReference type="GO" id="GO:0003723">
    <property type="term" value="F:RNA binding"/>
    <property type="evidence" value="ECO:0007669"/>
    <property type="project" value="UniProtKB-KW"/>
</dbReference>
<dbReference type="InterPro" id="IPR019614">
    <property type="entry name" value="SAM-dep_methyl-trfase"/>
</dbReference>
<dbReference type="InterPro" id="IPR023542">
    <property type="entry name" value="RLMI"/>
</dbReference>
<dbReference type="NCBIfam" id="NF011707">
    <property type="entry name" value="PRK15128.1"/>
    <property type="match status" value="1"/>
</dbReference>
<dbReference type="InterPro" id="IPR029063">
    <property type="entry name" value="SAM-dependent_MTases_sf"/>
</dbReference>
<dbReference type="SUPFAM" id="SSF53335">
    <property type="entry name" value="S-adenosyl-L-methionine-dependent methyltransferases"/>
    <property type="match status" value="1"/>
</dbReference>
<evidence type="ECO:0000256" key="1">
    <source>
        <dbReference type="ARBA" id="ARBA00004496"/>
    </source>
</evidence>
<comment type="caution">
    <text evidence="11">The sequence shown here is derived from an EMBL/GenBank/DDBJ whole genome shotgun (WGS) entry which is preliminary data.</text>
</comment>
<dbReference type="InterPro" id="IPR002478">
    <property type="entry name" value="PUA"/>
</dbReference>
<protein>
    <recommendedName>
        <fullName evidence="9">Ribosomal RNA large subunit methyltransferase I</fullName>
        <ecNumber evidence="9">2.1.1.191</ecNumber>
    </recommendedName>
    <alternativeName>
        <fullName evidence="9">23S rRNA m5C1962 methyltransferase</fullName>
    </alternativeName>
    <alternativeName>
        <fullName evidence="9">rRNA (cytosine-C(5)-)-methyltransferase RlmI</fullName>
    </alternativeName>
</protein>
<evidence type="ECO:0000313" key="12">
    <source>
        <dbReference type="Proteomes" id="UP000219788"/>
    </source>
</evidence>
<sequence>MLARLILAKGREKSLLRRHPWVFSGAVARIEGNAASGETLDICDHQGKWLAHAAYSPQSQIRARVWSFNRDERIDQAFFERRLQQAQRWRDWLAERDDLTGYRLIAGESDGMPGITIDRFQNTLVLQLLSAGAEYQRATLLAALHTCYPQCAIYDRSDVAVRKKEGLPLTQGPISGELPPDLLPIREHGMQILVDIKGGHKTGFYLDQRDSRLAARRFARDAHVLNCFSYTGAFAISALMGGCAQVTSVDTSQAALDIARQNVELNGLDLARAEFLRDDVFQLLRRYRDEGKTFDLIVMDPPKFVENKSQLAGACRGYKDINMLALQLLRPGGVLLTFSCSGLMPTDLFQKILADAAVDAGRDIQFIEQYRQAADHPVIASYPEGLYLKGFACRVMD</sequence>
<evidence type="ECO:0000256" key="5">
    <source>
        <dbReference type="ARBA" id="ARBA00022679"/>
    </source>
</evidence>
<keyword evidence="6 9" id="KW-0949">S-adenosyl-L-methionine</keyword>
<dbReference type="EC" id="2.1.1.191" evidence="9"/>
<dbReference type="OrthoDB" id="9805492at2"/>
<evidence type="ECO:0000256" key="9">
    <source>
        <dbReference type="HAMAP-Rule" id="MF_01857"/>
    </source>
</evidence>
<dbReference type="Gene3D" id="3.30.750.80">
    <property type="entry name" value="RNA methyltransferase domain (HRMD) like"/>
    <property type="match status" value="1"/>
</dbReference>
<dbReference type="EMBL" id="PDDV01000013">
    <property type="protein sequence ID" value="PEH73135.1"/>
    <property type="molecule type" value="Genomic_DNA"/>
</dbReference>
<dbReference type="HAMAP" id="MF_01857">
    <property type="entry name" value="23SrRNA_methyltr_I"/>
    <property type="match status" value="1"/>
</dbReference>
<evidence type="ECO:0000256" key="4">
    <source>
        <dbReference type="ARBA" id="ARBA00022603"/>
    </source>
</evidence>
<dbReference type="SUPFAM" id="SSF88697">
    <property type="entry name" value="PUA domain-like"/>
    <property type="match status" value="1"/>
</dbReference>
<evidence type="ECO:0000256" key="7">
    <source>
        <dbReference type="ARBA" id="ARBA00022884"/>
    </source>
</evidence>
<feature type="domain" description="PUA" evidence="10">
    <location>
        <begin position="3"/>
        <end position="88"/>
    </location>
</feature>
<dbReference type="SMART" id="SM00359">
    <property type="entry name" value="PUA"/>
    <property type="match status" value="1"/>
</dbReference>
<dbReference type="PROSITE" id="PS50890">
    <property type="entry name" value="PUA"/>
    <property type="match status" value="1"/>
</dbReference>
<proteinExistence type="inferred from homology"/>
<dbReference type="Gene3D" id="3.40.50.150">
    <property type="entry name" value="Vaccinia Virus protein VP39"/>
    <property type="match status" value="1"/>
</dbReference>
<dbReference type="CDD" id="cd02440">
    <property type="entry name" value="AdoMet_MTases"/>
    <property type="match status" value="1"/>
</dbReference>
<dbReference type="PANTHER" id="PTHR42873">
    <property type="entry name" value="RIBOSOMAL RNA LARGE SUBUNIT METHYLTRANSFERASE"/>
    <property type="match status" value="1"/>
</dbReference>
<dbReference type="CDD" id="cd11572">
    <property type="entry name" value="RlmI_M_like"/>
    <property type="match status" value="1"/>
</dbReference>
<dbReference type="Pfam" id="PF17785">
    <property type="entry name" value="PUA_3"/>
    <property type="match status" value="1"/>
</dbReference>
<comment type="subcellular location">
    <subcellularLocation>
        <location evidence="1 9">Cytoplasm</location>
    </subcellularLocation>
</comment>
<dbReference type="Gene3D" id="2.30.130.10">
    <property type="entry name" value="PUA domain"/>
    <property type="match status" value="1"/>
</dbReference>
<accession>A0A2A7U441</accession>
<dbReference type="GO" id="GO:0016434">
    <property type="term" value="F:rRNA (cytosine) methyltransferase activity"/>
    <property type="evidence" value="ECO:0007669"/>
    <property type="project" value="UniProtKB-UniRule"/>
</dbReference>
<comment type="catalytic activity">
    <reaction evidence="9">
        <text>cytidine(1962) in 23S rRNA + S-adenosyl-L-methionine = 5-methylcytidine(1962) in 23S rRNA + S-adenosyl-L-homocysteine + H(+)</text>
        <dbReference type="Rhea" id="RHEA:42912"/>
        <dbReference type="Rhea" id="RHEA-COMP:10382"/>
        <dbReference type="Rhea" id="RHEA-COMP:10386"/>
        <dbReference type="ChEBI" id="CHEBI:15378"/>
        <dbReference type="ChEBI" id="CHEBI:57856"/>
        <dbReference type="ChEBI" id="CHEBI:59789"/>
        <dbReference type="ChEBI" id="CHEBI:74483"/>
        <dbReference type="ChEBI" id="CHEBI:82748"/>
        <dbReference type="EC" id="2.1.1.191"/>
    </reaction>
</comment>
<dbReference type="CDD" id="cd21153">
    <property type="entry name" value="PUA_RlmI"/>
    <property type="match status" value="1"/>
</dbReference>
<name>A0A2A7U441_EDWTA</name>
<evidence type="ECO:0000256" key="2">
    <source>
        <dbReference type="ARBA" id="ARBA00022490"/>
    </source>
</evidence>